<reference evidence="2 3" key="1">
    <citation type="submission" date="2020-10" db="EMBL/GenBank/DDBJ databases">
        <title>The draft genomes of Cyclamen pathogen Pseudomonas sp.</title>
        <authorList>
            <person name="Fujikawa T."/>
            <person name="Sawada H."/>
        </authorList>
    </citation>
    <scope>NUCLEOTIDE SEQUENCE [LARGE SCALE GENOMIC DNA]</scope>
    <source>
        <strain evidence="2 3">MAFF 301449</strain>
    </source>
</reference>
<dbReference type="RefSeq" id="WP_147479000.1">
    <property type="nucleotide sequence ID" value="NZ_JADDUM010000087.1"/>
</dbReference>
<proteinExistence type="predicted"/>
<feature type="domain" description="IrrE N-terminal-like" evidence="1">
    <location>
        <begin position="69"/>
        <end position="177"/>
    </location>
</feature>
<evidence type="ECO:0000313" key="3">
    <source>
        <dbReference type="Proteomes" id="UP000613075"/>
    </source>
</evidence>
<sequence>MQNPASFLARKAIVFSYVKGGRMEYRTADDVLRAHWSGSLPVNPKVIAESMGIEVKALTPFERESWRPSESGHYSFRNGKPLITYNFLDAPVRQRFTIAHEIGHHVHGDLDAPRDTSEQFSARSRDPKEIAANRFAAALLMPAALVKHMVLEQRVTDIAKLANAFGVSTAAMEFRLKAIGLL</sequence>
<dbReference type="InterPro" id="IPR010359">
    <property type="entry name" value="IrrE_HExxH"/>
</dbReference>
<evidence type="ECO:0000313" key="2">
    <source>
        <dbReference type="EMBL" id="MBE8591650.1"/>
    </source>
</evidence>
<dbReference type="InterPro" id="IPR052345">
    <property type="entry name" value="Rad_response_metalloprotease"/>
</dbReference>
<dbReference type="Pfam" id="PF06114">
    <property type="entry name" value="Peptidase_M78"/>
    <property type="match status" value="1"/>
</dbReference>
<accession>A0ABR9SRU1</accession>
<dbReference type="PANTHER" id="PTHR43236">
    <property type="entry name" value="ANTITOXIN HIGA1"/>
    <property type="match status" value="1"/>
</dbReference>
<evidence type="ECO:0000259" key="1">
    <source>
        <dbReference type="Pfam" id="PF06114"/>
    </source>
</evidence>
<name>A0ABR9SRU1_9PSED</name>
<dbReference type="Proteomes" id="UP000613075">
    <property type="component" value="Unassembled WGS sequence"/>
</dbReference>
<dbReference type="EMBL" id="JADDUM010000087">
    <property type="protein sequence ID" value="MBE8591650.1"/>
    <property type="molecule type" value="Genomic_DNA"/>
</dbReference>
<protein>
    <submittedName>
        <fullName evidence="2">ImmA/IrrE family metallo-endopeptidase</fullName>
    </submittedName>
</protein>
<comment type="caution">
    <text evidence="2">The sequence shown here is derived from an EMBL/GenBank/DDBJ whole genome shotgun (WGS) entry which is preliminary data.</text>
</comment>
<dbReference type="Gene3D" id="1.10.10.2910">
    <property type="match status" value="1"/>
</dbReference>
<gene>
    <name evidence="2" type="ORF">IQK56_12305</name>
</gene>
<keyword evidence="3" id="KW-1185">Reference proteome</keyword>
<organism evidence="2 3">
    <name type="scientific">Pseudomonas cyclaminis</name>
    <dbReference type="NCBI Taxonomy" id="2781239"/>
    <lineage>
        <taxon>Bacteria</taxon>
        <taxon>Pseudomonadati</taxon>
        <taxon>Pseudomonadota</taxon>
        <taxon>Gammaproteobacteria</taxon>
        <taxon>Pseudomonadales</taxon>
        <taxon>Pseudomonadaceae</taxon>
        <taxon>Pseudomonas</taxon>
    </lineage>
</organism>
<dbReference type="PANTHER" id="PTHR43236:SF2">
    <property type="entry name" value="BLL0069 PROTEIN"/>
    <property type="match status" value="1"/>
</dbReference>
<dbReference type="SUPFAM" id="SSF55486">
    <property type="entry name" value="Metalloproteases ('zincins'), catalytic domain"/>
    <property type="match status" value="1"/>
</dbReference>